<evidence type="ECO:0000256" key="2">
    <source>
        <dbReference type="SAM" id="MobiDB-lite"/>
    </source>
</evidence>
<name>A0ABM0MWC5_SACKO</name>
<dbReference type="Pfam" id="PF03645">
    <property type="entry name" value="Tctex-1"/>
    <property type="match status" value="1"/>
</dbReference>
<dbReference type="GeneID" id="102806887"/>
<dbReference type="InterPro" id="IPR038586">
    <property type="entry name" value="Tctex-1-like_sf"/>
</dbReference>
<dbReference type="Gene3D" id="3.30.1140.40">
    <property type="entry name" value="Tctex-1"/>
    <property type="match status" value="1"/>
</dbReference>
<keyword evidence="3" id="KW-1185">Reference proteome</keyword>
<dbReference type="PANTHER" id="PTHR21255:SF65">
    <property type="entry name" value="TCTEX1 DOMAIN-CONTAINING PROTEIN 2"/>
    <property type="match status" value="1"/>
</dbReference>
<dbReference type="Proteomes" id="UP000694865">
    <property type="component" value="Unplaced"/>
</dbReference>
<dbReference type="PANTHER" id="PTHR21255">
    <property type="entry name" value="T-COMPLEX-ASSOCIATED-TESTIS-EXPRESSED 1/ DYNEIN LIGHT CHAIN"/>
    <property type="match status" value="1"/>
</dbReference>
<evidence type="ECO:0000256" key="1">
    <source>
        <dbReference type="ARBA" id="ARBA00005361"/>
    </source>
</evidence>
<comment type="similarity">
    <text evidence="1">Belongs to the dynein light chain Tctex-type family.</text>
</comment>
<protein>
    <submittedName>
        <fullName evidence="4">Tctex1 domain-containing protein 1-A-like</fullName>
    </submittedName>
</protein>
<dbReference type="CDD" id="cd21451">
    <property type="entry name" value="DLC-like_TCTEX1D"/>
    <property type="match status" value="1"/>
</dbReference>
<accession>A0ABM0MWC5</accession>
<organism evidence="3 4">
    <name type="scientific">Saccoglossus kowalevskii</name>
    <name type="common">Acorn worm</name>
    <dbReference type="NCBI Taxonomy" id="10224"/>
    <lineage>
        <taxon>Eukaryota</taxon>
        <taxon>Metazoa</taxon>
        <taxon>Hemichordata</taxon>
        <taxon>Enteropneusta</taxon>
        <taxon>Harrimaniidae</taxon>
        <taxon>Saccoglossus</taxon>
    </lineage>
</organism>
<feature type="region of interest" description="Disordered" evidence="2">
    <location>
        <begin position="1"/>
        <end position="42"/>
    </location>
</feature>
<sequence length="211" mass="23817">MLSALRKGSDRKMSVASNGTMTGSTKRDSSDKSSTDGSRISMPGLNLRGLLAAKRLTRNLKLRSTARQLKGSSWMSFSDRPRAKSTISAPRITLQPTYKLEPDHPFVTHEGQIYHMMSSRIANRFDGVKYDSRLCAEQSRLLSDEIKEWIKELGIERYKIIVVVNVGETDKIDVSISSRAVWDSQFDTFISYEYRNPSLFCVATVYGVYAE</sequence>
<feature type="compositionally biased region" description="Basic and acidic residues" evidence="2">
    <location>
        <begin position="25"/>
        <end position="34"/>
    </location>
</feature>
<evidence type="ECO:0000313" key="4">
    <source>
        <dbReference type="RefSeq" id="XP_006824316.1"/>
    </source>
</evidence>
<reference evidence="4" key="1">
    <citation type="submission" date="2025-08" db="UniProtKB">
        <authorList>
            <consortium name="RefSeq"/>
        </authorList>
    </citation>
    <scope>IDENTIFICATION</scope>
    <source>
        <tissue evidence="4">Testes</tissue>
    </source>
</reference>
<evidence type="ECO:0000313" key="3">
    <source>
        <dbReference type="Proteomes" id="UP000694865"/>
    </source>
</evidence>
<dbReference type="InterPro" id="IPR005334">
    <property type="entry name" value="Tctex-1-like"/>
</dbReference>
<proteinExistence type="inferred from homology"/>
<gene>
    <name evidence="4" type="primary">LOC102806887</name>
</gene>
<dbReference type="RefSeq" id="XP_006824316.1">
    <property type="nucleotide sequence ID" value="XM_006824253.1"/>
</dbReference>